<dbReference type="RefSeq" id="WP_123737998.1">
    <property type="nucleotide sequence ID" value="NZ_RKHQ01000001.1"/>
</dbReference>
<dbReference type="PANTHER" id="PTHR47505">
    <property type="entry name" value="DNA UTILIZATION PROTEIN YHGH"/>
    <property type="match status" value="1"/>
</dbReference>
<evidence type="ECO:0000256" key="2">
    <source>
        <dbReference type="SAM" id="MobiDB-lite"/>
    </source>
</evidence>
<feature type="compositionally biased region" description="Gly residues" evidence="2">
    <location>
        <begin position="209"/>
        <end position="219"/>
    </location>
</feature>
<dbReference type="Gene3D" id="3.40.50.2020">
    <property type="match status" value="1"/>
</dbReference>
<protein>
    <submittedName>
        <fullName evidence="4">Putative amidophosphoribosyltransferase</fullName>
    </submittedName>
</protein>
<accession>A0A3N2D7I9</accession>
<dbReference type="GO" id="GO:0016757">
    <property type="term" value="F:glycosyltransferase activity"/>
    <property type="evidence" value="ECO:0007669"/>
    <property type="project" value="UniProtKB-KW"/>
</dbReference>
<evidence type="ECO:0000256" key="1">
    <source>
        <dbReference type="ARBA" id="ARBA00008007"/>
    </source>
</evidence>
<dbReference type="Proteomes" id="UP000275356">
    <property type="component" value="Unassembled WGS sequence"/>
</dbReference>
<dbReference type="Pfam" id="PF00156">
    <property type="entry name" value="Pribosyltran"/>
    <property type="match status" value="1"/>
</dbReference>
<organism evidence="4 5">
    <name type="scientific">Salana multivorans</name>
    <dbReference type="NCBI Taxonomy" id="120377"/>
    <lineage>
        <taxon>Bacteria</taxon>
        <taxon>Bacillati</taxon>
        <taxon>Actinomycetota</taxon>
        <taxon>Actinomycetes</taxon>
        <taxon>Micrococcales</taxon>
        <taxon>Beutenbergiaceae</taxon>
        <taxon>Salana</taxon>
    </lineage>
</organism>
<feature type="domain" description="Phosphoribosyltransferase" evidence="3">
    <location>
        <begin position="224"/>
        <end position="273"/>
    </location>
</feature>
<evidence type="ECO:0000259" key="3">
    <source>
        <dbReference type="Pfam" id="PF00156"/>
    </source>
</evidence>
<comment type="similarity">
    <text evidence="1">Belongs to the ComF/GntX family.</text>
</comment>
<comment type="caution">
    <text evidence="4">The sequence shown here is derived from an EMBL/GenBank/DDBJ whole genome shotgun (WGS) entry which is preliminary data.</text>
</comment>
<name>A0A3N2D7I9_9MICO</name>
<dbReference type="AlphaFoldDB" id="A0A3N2D7I9"/>
<dbReference type="CDD" id="cd06223">
    <property type="entry name" value="PRTases_typeI"/>
    <property type="match status" value="1"/>
</dbReference>
<gene>
    <name evidence="4" type="ORF">EDD28_0277</name>
</gene>
<dbReference type="OrthoDB" id="5242900at2"/>
<dbReference type="InterPro" id="IPR000836">
    <property type="entry name" value="PRTase_dom"/>
</dbReference>
<reference evidence="4 5" key="1">
    <citation type="submission" date="2018-11" db="EMBL/GenBank/DDBJ databases">
        <title>Sequencing the genomes of 1000 actinobacteria strains.</title>
        <authorList>
            <person name="Klenk H.-P."/>
        </authorList>
    </citation>
    <scope>NUCLEOTIDE SEQUENCE [LARGE SCALE GENOMIC DNA]</scope>
    <source>
        <strain evidence="4 5">DSM 13521</strain>
    </source>
</reference>
<keyword evidence="4" id="KW-0808">Transferase</keyword>
<dbReference type="EMBL" id="RKHQ01000001">
    <property type="protein sequence ID" value="ROR95715.1"/>
    <property type="molecule type" value="Genomic_DNA"/>
</dbReference>
<evidence type="ECO:0000313" key="4">
    <source>
        <dbReference type="EMBL" id="ROR95715.1"/>
    </source>
</evidence>
<dbReference type="PANTHER" id="PTHR47505:SF1">
    <property type="entry name" value="DNA UTILIZATION PROTEIN YHGH"/>
    <property type="match status" value="1"/>
</dbReference>
<dbReference type="InterPro" id="IPR029057">
    <property type="entry name" value="PRTase-like"/>
</dbReference>
<dbReference type="InterPro" id="IPR051910">
    <property type="entry name" value="ComF/GntX_DNA_util-trans"/>
</dbReference>
<proteinExistence type="inferred from homology"/>
<sequence length="293" mass="29921">MRVGSRAWREVRETVSALADLVVPLECAGCGEPRVVVCPACRDELRPVGLDADAPALDGSFPVWGLGHYEGGLRRLVLGWKTGGRRDVELVLAPRLAEVGALVAGERGAGGAVGSERGGRGAVGGERGAPARLVRRALLVVPVPSGPRRRLRGRPDVARLAAPVARGASLAGRDALVVAALGQPLRRLLRPAAWRGQRGRGQRARIGADGAGGTGGRAGGPSVRARLDLAGHDVLLVDDVLTTGATLARCAEAVRAAGGVVVGGVVVAGARVRGRRRQDAGPAPAGAPGRSPR</sequence>
<keyword evidence="4" id="KW-0328">Glycosyltransferase</keyword>
<dbReference type="SUPFAM" id="SSF53271">
    <property type="entry name" value="PRTase-like"/>
    <property type="match status" value="1"/>
</dbReference>
<evidence type="ECO:0000313" key="5">
    <source>
        <dbReference type="Proteomes" id="UP000275356"/>
    </source>
</evidence>
<feature type="region of interest" description="Disordered" evidence="2">
    <location>
        <begin position="199"/>
        <end position="219"/>
    </location>
</feature>
<keyword evidence="5" id="KW-1185">Reference proteome</keyword>